<dbReference type="PANTHER" id="PTHR43377:SF2">
    <property type="entry name" value="BINDING ROSSMANN FOLD OXIDOREDUCTASE, PUTATIVE (AFU_ORTHOLOGUE AFUA_4G00560)-RELATED"/>
    <property type="match status" value="1"/>
</dbReference>
<dbReference type="Proteomes" id="UP000033774">
    <property type="component" value="Unassembled WGS sequence"/>
</dbReference>
<feature type="domain" description="Gfo/Idh/MocA-like oxidoreductase C-terminal" evidence="2">
    <location>
        <begin position="143"/>
        <end position="405"/>
    </location>
</feature>
<dbReference type="Gene3D" id="3.30.360.10">
    <property type="entry name" value="Dihydrodipicolinate Reductase, domain 2"/>
    <property type="match status" value="1"/>
</dbReference>
<evidence type="ECO:0000313" key="3">
    <source>
        <dbReference type="EMBL" id="KJV10521.1"/>
    </source>
</evidence>
<dbReference type="EMBL" id="LAJY01000084">
    <property type="protein sequence ID" value="KJV10521.1"/>
    <property type="molecule type" value="Genomic_DNA"/>
</dbReference>
<dbReference type="InterPro" id="IPR004104">
    <property type="entry name" value="Gfo/Idh/MocA-like_OxRdtase_C"/>
</dbReference>
<gene>
    <name evidence="3" type="ORF">VZ95_04350</name>
</gene>
<dbReference type="InterPro" id="IPR000683">
    <property type="entry name" value="Gfo/Idh/MocA-like_OxRdtase_N"/>
</dbReference>
<dbReference type="InterPro" id="IPR051450">
    <property type="entry name" value="Gfo/Idh/MocA_Oxidoreductases"/>
</dbReference>
<accession>A0A0F3IUY7</accession>
<comment type="caution">
    <text evidence="3">The sequence shown here is derived from an EMBL/GenBank/DDBJ whole genome shotgun (WGS) entry which is preliminary data.</text>
</comment>
<dbReference type="Pfam" id="PF01408">
    <property type="entry name" value="GFO_IDH_MocA"/>
    <property type="match status" value="1"/>
</dbReference>
<dbReference type="Pfam" id="PF02894">
    <property type="entry name" value="GFO_IDH_MocA_C"/>
    <property type="match status" value="1"/>
</dbReference>
<sequence length="417" mass="46428">MTQTRAKPRVALIGTGSRGTRTWGKELLDGFSDQIELVGICDSNPIRRAFAADFIGRDAPLFDDLTSMLAAVKPDTVIVCTRDCDHDRHAIEAMEAGADVIIEKPMATTAEKCARILEAQARTGRRVDVGFNYRHAPTSTRIKQELLSGKIGEVVSVDFHWYLDTVHGADYFRRWHANRENSGSLFVHKATHHFDLLNWYLDAEPQEVFARAGQRHYGKNGVQRGETCSTCTGKAECGFALDVAGDPWLNALYGTAHTADGYHRDRCVFRPEIDIPDTMTADILYDSGVQVAYSLNSFMPIEGYHLAFNGTKGRIEIRQYEGQPWQEPDVDTILVILNNRTVEKIELPFTRGGHFGGDIRLQRMIVERDLPDPYAQRADARAGALSVFCGVAALQSADTGRSVKLADLPGWDLVTQR</sequence>
<dbReference type="PATRIC" id="fig|552518.3.peg.4511"/>
<protein>
    <submittedName>
        <fullName evidence="3">4,5-dihydroxyphthalate dehydrogenase</fullName>
    </submittedName>
</protein>
<dbReference type="GO" id="GO:0000166">
    <property type="term" value="F:nucleotide binding"/>
    <property type="evidence" value="ECO:0007669"/>
    <property type="project" value="InterPro"/>
</dbReference>
<evidence type="ECO:0000313" key="4">
    <source>
        <dbReference type="Proteomes" id="UP000033774"/>
    </source>
</evidence>
<proteinExistence type="predicted"/>
<evidence type="ECO:0000259" key="1">
    <source>
        <dbReference type="Pfam" id="PF01408"/>
    </source>
</evidence>
<name>A0A0F3IUY7_9PROT</name>
<dbReference type="SUPFAM" id="SSF55347">
    <property type="entry name" value="Glyceraldehyde-3-phosphate dehydrogenase-like, C-terminal domain"/>
    <property type="match status" value="1"/>
</dbReference>
<organism evidence="3 4">
    <name type="scientific">Elstera litoralis</name>
    <dbReference type="NCBI Taxonomy" id="552518"/>
    <lineage>
        <taxon>Bacteria</taxon>
        <taxon>Pseudomonadati</taxon>
        <taxon>Pseudomonadota</taxon>
        <taxon>Alphaproteobacteria</taxon>
        <taxon>Rhodospirillales</taxon>
        <taxon>Rhodospirillaceae</taxon>
        <taxon>Elstera</taxon>
    </lineage>
</organism>
<dbReference type="PANTHER" id="PTHR43377">
    <property type="entry name" value="BILIVERDIN REDUCTASE A"/>
    <property type="match status" value="1"/>
</dbReference>
<feature type="domain" description="Gfo/Idh/MocA-like oxidoreductase N-terminal" evidence="1">
    <location>
        <begin position="9"/>
        <end position="131"/>
    </location>
</feature>
<dbReference type="SUPFAM" id="SSF51735">
    <property type="entry name" value="NAD(P)-binding Rossmann-fold domains"/>
    <property type="match status" value="1"/>
</dbReference>
<dbReference type="InterPro" id="IPR036291">
    <property type="entry name" value="NAD(P)-bd_dom_sf"/>
</dbReference>
<dbReference type="AlphaFoldDB" id="A0A0F3IUY7"/>
<reference evidence="3 4" key="1">
    <citation type="submission" date="2015-03" db="EMBL/GenBank/DDBJ databases">
        <title>Draft genome sequence of Elstera litoralis.</title>
        <authorList>
            <person name="Rahalkar M.C."/>
            <person name="Dhakephalkar P.K."/>
            <person name="Pore S.D."/>
            <person name="Arora P."/>
            <person name="Kapse N.G."/>
            <person name="Pandit P.S."/>
        </authorList>
    </citation>
    <scope>NUCLEOTIDE SEQUENCE [LARGE SCALE GENOMIC DNA]</scope>
    <source>
        <strain evidence="3 4">Dia-1</strain>
    </source>
</reference>
<dbReference type="OrthoDB" id="9792935at2"/>
<evidence type="ECO:0000259" key="2">
    <source>
        <dbReference type="Pfam" id="PF02894"/>
    </source>
</evidence>
<dbReference type="Gene3D" id="3.40.50.720">
    <property type="entry name" value="NAD(P)-binding Rossmann-like Domain"/>
    <property type="match status" value="1"/>
</dbReference>
<keyword evidence="4" id="KW-1185">Reference proteome</keyword>